<proteinExistence type="predicted"/>
<dbReference type="AlphaFoldDB" id="A0A2T5ITD8"/>
<accession>A0A2T5ITD8</accession>
<dbReference type="OrthoDB" id="9130270at2"/>
<dbReference type="RefSeq" id="WP_107866908.1">
    <property type="nucleotide sequence ID" value="NZ_QAON01000023.1"/>
</dbReference>
<feature type="signal peptide" evidence="1">
    <location>
        <begin position="1"/>
        <end position="20"/>
    </location>
</feature>
<protein>
    <recommendedName>
        <fullName evidence="4">17 kDa surface antigen</fullName>
    </recommendedName>
</protein>
<keyword evidence="3" id="KW-1185">Reference proteome</keyword>
<gene>
    <name evidence="2" type="ORF">C8N29_1238</name>
</gene>
<dbReference type="EMBL" id="QAON01000023">
    <property type="protein sequence ID" value="PTQ87119.1"/>
    <property type="molecule type" value="Genomic_DNA"/>
</dbReference>
<evidence type="ECO:0008006" key="4">
    <source>
        <dbReference type="Google" id="ProtNLM"/>
    </source>
</evidence>
<comment type="caution">
    <text evidence="2">The sequence shown here is derived from an EMBL/GenBank/DDBJ whole genome shotgun (WGS) entry which is preliminary data.</text>
</comment>
<organism evidence="2 3">
    <name type="scientific">Agitococcus lubricus</name>
    <dbReference type="NCBI Taxonomy" id="1077255"/>
    <lineage>
        <taxon>Bacteria</taxon>
        <taxon>Pseudomonadati</taxon>
        <taxon>Pseudomonadota</taxon>
        <taxon>Gammaproteobacteria</taxon>
        <taxon>Moraxellales</taxon>
        <taxon>Moraxellaceae</taxon>
        <taxon>Agitococcus</taxon>
    </lineage>
</organism>
<name>A0A2T5ITD8_9GAMM</name>
<sequence>MRKMTKVWIMASMVSVNAWSGESVTSDLNKCITQKKISYTAKGAVTGALMGFLSAKASGKNKEDERKAALIGAVAGGGLGFLTAWNKAVDACKNEHPDWVVESDIKRSPNYDAVVSEFNYKPPQKNSIAIVRPLQIPEPVKPGDTANIQAKFVILTPDGGEAKVKIDRKFFVVADGQEEPLSFPGKDSEDRVVENGEQVDEFNLPIGEEVPVGTKVRVQYAISLNGAPLVSQSGIVEVK</sequence>
<reference evidence="2 3" key="1">
    <citation type="submission" date="2018-04" db="EMBL/GenBank/DDBJ databases">
        <title>Genomic Encyclopedia of Archaeal and Bacterial Type Strains, Phase II (KMG-II): from individual species to whole genera.</title>
        <authorList>
            <person name="Goeker M."/>
        </authorList>
    </citation>
    <scope>NUCLEOTIDE SEQUENCE [LARGE SCALE GENOMIC DNA]</scope>
    <source>
        <strain evidence="2 3">DSM 5822</strain>
    </source>
</reference>
<evidence type="ECO:0000313" key="3">
    <source>
        <dbReference type="Proteomes" id="UP000244223"/>
    </source>
</evidence>
<keyword evidence="1" id="KW-0732">Signal</keyword>
<evidence type="ECO:0000313" key="2">
    <source>
        <dbReference type="EMBL" id="PTQ87119.1"/>
    </source>
</evidence>
<feature type="chain" id="PRO_5015666674" description="17 kDa surface antigen" evidence="1">
    <location>
        <begin position="21"/>
        <end position="239"/>
    </location>
</feature>
<dbReference type="Proteomes" id="UP000244223">
    <property type="component" value="Unassembled WGS sequence"/>
</dbReference>
<evidence type="ECO:0000256" key="1">
    <source>
        <dbReference type="SAM" id="SignalP"/>
    </source>
</evidence>